<dbReference type="Pfam" id="PF13508">
    <property type="entry name" value="Acetyltransf_7"/>
    <property type="match status" value="1"/>
</dbReference>
<dbReference type="GO" id="GO:0016747">
    <property type="term" value="F:acyltransferase activity, transferring groups other than amino-acyl groups"/>
    <property type="evidence" value="ECO:0007669"/>
    <property type="project" value="InterPro"/>
</dbReference>
<dbReference type="PANTHER" id="PTHR42791:SF1">
    <property type="entry name" value="N-ACETYLTRANSFERASE DOMAIN-CONTAINING PROTEIN"/>
    <property type="match status" value="1"/>
</dbReference>
<comment type="caution">
    <text evidence="2">The sequence shown here is derived from an EMBL/GenBank/DDBJ whole genome shotgun (WGS) entry which is preliminary data.</text>
</comment>
<dbReference type="KEGG" id="cci:CC1G_11603"/>
<dbReference type="AlphaFoldDB" id="A8PCP9"/>
<dbReference type="GeneID" id="6017098"/>
<feature type="domain" description="N-acetyltransferase" evidence="1">
    <location>
        <begin position="63"/>
        <end position="217"/>
    </location>
</feature>
<evidence type="ECO:0000313" key="3">
    <source>
        <dbReference type="Proteomes" id="UP000001861"/>
    </source>
</evidence>
<dbReference type="eggNOG" id="ENOG502SQF3">
    <property type="taxonomic scope" value="Eukaryota"/>
</dbReference>
<dbReference type="VEuPathDB" id="FungiDB:CC1G_11603"/>
<organism evidence="2 3">
    <name type="scientific">Coprinopsis cinerea (strain Okayama-7 / 130 / ATCC MYA-4618 / FGSC 9003)</name>
    <name type="common">Inky cap fungus</name>
    <name type="synonym">Hormographiella aspergillata</name>
    <dbReference type="NCBI Taxonomy" id="240176"/>
    <lineage>
        <taxon>Eukaryota</taxon>
        <taxon>Fungi</taxon>
        <taxon>Dikarya</taxon>
        <taxon>Basidiomycota</taxon>
        <taxon>Agaricomycotina</taxon>
        <taxon>Agaricomycetes</taxon>
        <taxon>Agaricomycetidae</taxon>
        <taxon>Agaricales</taxon>
        <taxon>Agaricineae</taxon>
        <taxon>Psathyrellaceae</taxon>
        <taxon>Coprinopsis</taxon>
    </lineage>
</organism>
<protein>
    <recommendedName>
        <fullName evidence="1">N-acetyltransferase domain-containing protein</fullName>
    </recommendedName>
</protein>
<dbReference type="SUPFAM" id="SSF55729">
    <property type="entry name" value="Acyl-CoA N-acyltransferases (Nat)"/>
    <property type="match status" value="1"/>
</dbReference>
<gene>
    <name evidence="2" type="ORF">CC1G_11603</name>
</gene>
<dbReference type="STRING" id="240176.A8PCP9"/>
<name>A8PCP9_COPC7</name>
<evidence type="ECO:0000259" key="1">
    <source>
        <dbReference type="PROSITE" id="PS51186"/>
    </source>
</evidence>
<proteinExistence type="predicted"/>
<reference evidence="2 3" key="1">
    <citation type="journal article" date="2010" name="Proc. Natl. Acad. Sci. U.S.A.">
        <title>Insights into evolution of multicellular fungi from the assembled chromosomes of the mushroom Coprinopsis cinerea (Coprinus cinereus).</title>
        <authorList>
            <person name="Stajich J.E."/>
            <person name="Wilke S.K."/>
            <person name="Ahren D."/>
            <person name="Au C.H."/>
            <person name="Birren B.W."/>
            <person name="Borodovsky M."/>
            <person name="Burns C."/>
            <person name="Canback B."/>
            <person name="Casselton L.A."/>
            <person name="Cheng C.K."/>
            <person name="Deng J."/>
            <person name="Dietrich F.S."/>
            <person name="Fargo D.C."/>
            <person name="Farman M.L."/>
            <person name="Gathman A.C."/>
            <person name="Goldberg J."/>
            <person name="Guigo R."/>
            <person name="Hoegger P.J."/>
            <person name="Hooker J.B."/>
            <person name="Huggins A."/>
            <person name="James T.Y."/>
            <person name="Kamada T."/>
            <person name="Kilaru S."/>
            <person name="Kodira C."/>
            <person name="Kues U."/>
            <person name="Kupfer D."/>
            <person name="Kwan H.S."/>
            <person name="Lomsadze A."/>
            <person name="Li W."/>
            <person name="Lilly W.W."/>
            <person name="Ma L.J."/>
            <person name="Mackey A.J."/>
            <person name="Manning G."/>
            <person name="Martin F."/>
            <person name="Muraguchi H."/>
            <person name="Natvig D.O."/>
            <person name="Palmerini H."/>
            <person name="Ramesh M.A."/>
            <person name="Rehmeyer C.J."/>
            <person name="Roe B.A."/>
            <person name="Shenoy N."/>
            <person name="Stanke M."/>
            <person name="Ter-Hovhannisyan V."/>
            <person name="Tunlid A."/>
            <person name="Velagapudi R."/>
            <person name="Vision T.J."/>
            <person name="Zeng Q."/>
            <person name="Zolan M.E."/>
            <person name="Pukkila P.J."/>
        </authorList>
    </citation>
    <scope>NUCLEOTIDE SEQUENCE [LARGE SCALE GENOMIC DNA]</scope>
    <source>
        <strain evidence="3">Okayama-7 / 130 / ATCC MYA-4618 / FGSC 9003</strain>
    </source>
</reference>
<dbReference type="HOGENOM" id="CLU_086106_0_0_1"/>
<dbReference type="PROSITE" id="PS51186">
    <property type="entry name" value="GNAT"/>
    <property type="match status" value="1"/>
</dbReference>
<dbReference type="OMA" id="AYSEDHF"/>
<dbReference type="RefSeq" id="XP_001840446.2">
    <property type="nucleotide sequence ID" value="XM_001840394.2"/>
</dbReference>
<evidence type="ECO:0000313" key="2">
    <source>
        <dbReference type="EMBL" id="EAU81346.2"/>
    </source>
</evidence>
<dbReference type="InterPro" id="IPR052523">
    <property type="entry name" value="Trichothecene_AcTrans"/>
</dbReference>
<accession>A8PCP9</accession>
<dbReference type="EMBL" id="AACS02000011">
    <property type="protein sequence ID" value="EAU81346.2"/>
    <property type="molecule type" value="Genomic_DNA"/>
</dbReference>
<dbReference type="CDD" id="cd04301">
    <property type="entry name" value="NAT_SF"/>
    <property type="match status" value="1"/>
</dbReference>
<dbReference type="PANTHER" id="PTHR42791">
    <property type="entry name" value="GNAT FAMILY ACETYLTRANSFERASE"/>
    <property type="match status" value="1"/>
</dbReference>
<sequence>MSLQPTPKHLINPSKEEIDRAADVLAKAFAPDPFTQIVTGGDTSLSYAQLRAGIASAAVGGDLHVLALGPNPDDIIGVAAWFPPGTSINSTPEQRAAGWDEFINNATPTLREWWLNYFIPSMTKFTSTTLGENYTKNAWHLHLFGVLPEYQGKGLGKMLYRFAEEQAKLTKSNIALETSTDVDVIIYQKLGFKVRGEIPIVSEVGKNRMVLMTKGWEDIQ</sequence>
<dbReference type="Proteomes" id="UP000001861">
    <property type="component" value="Unassembled WGS sequence"/>
</dbReference>
<dbReference type="InParanoid" id="A8PCP9"/>
<dbReference type="OrthoDB" id="4738875at2759"/>
<keyword evidence="3" id="KW-1185">Reference proteome</keyword>
<dbReference type="InterPro" id="IPR000182">
    <property type="entry name" value="GNAT_dom"/>
</dbReference>
<dbReference type="InterPro" id="IPR016181">
    <property type="entry name" value="Acyl_CoA_acyltransferase"/>
</dbReference>
<dbReference type="Gene3D" id="3.40.630.30">
    <property type="match status" value="1"/>
</dbReference>